<comment type="similarity">
    <text evidence="4">Belongs to the MIEAP family.</text>
</comment>
<feature type="coiled-coil region" evidence="13">
    <location>
        <begin position="44"/>
        <end position="71"/>
    </location>
</feature>
<evidence type="ECO:0000256" key="9">
    <source>
        <dbReference type="ARBA" id="ARBA00023121"/>
    </source>
</evidence>
<sequence>MEEVEEKEDKPNFFRRMSVRLSKRNKKKSTGKFEEITKPAGYEHEDLHKIMKRLKDEISALKKLHRDWEQTTKRPKLDHDFREHVEHVYTYASMIATRVGVATVQKEMTDGYENEIAKLNDDIRDLRRRNYNDKRLQDKDFEIQRLKREIETLRSEIRLKRQSDSDQGPAPEHENRRYSRGRLPRKDENGAPDTSKYIIHDLKDKTEKLTKEIDQLKQEKTDLEKQLEDTIIDNKELSKRNAVAMKEMHSGYNANKTEDDEREQSLGMEVQSISSLSSFEDEKKTQQDYVNKEKRLLVKIEKYEKENRQLEKRLQEMEFAENQKRNEIQRIEKSLQEERRAREKGLEKFSDNSGNNNAKPNNFTVMDLSDPNRPLKLAEKFTEIYDNQWNIAMEKLEGLGVDEEKGIQILLEIITSVYLKCRSYEKGQCEQLEGILYNPLYSTTNSSECANGLALSESADGLHEVLQSFKNSRKKISDNTVIILKKKIKEELSKDVLDSDQLTACQEYIETCVQCCWLMAIQEPPVHMEWGFKKGISHFNKDVLKSYTKTGNTVAYMVWPALFLHRDGPLLCKGIAQGEDHMVSNESEV</sequence>
<evidence type="ECO:0000313" key="17">
    <source>
        <dbReference type="RefSeq" id="XP_022328349.1"/>
    </source>
</evidence>
<evidence type="ECO:0000256" key="2">
    <source>
        <dbReference type="ARBA" id="ARBA00004305"/>
    </source>
</evidence>
<evidence type="ECO:0000256" key="4">
    <source>
        <dbReference type="ARBA" id="ARBA00008233"/>
    </source>
</evidence>
<dbReference type="Pfam" id="PF16026">
    <property type="entry name" value="MIEAP"/>
    <property type="match status" value="1"/>
</dbReference>
<dbReference type="GO" id="GO:0035694">
    <property type="term" value="P:mitochondrial protein catabolic process"/>
    <property type="evidence" value="ECO:0007669"/>
    <property type="project" value="InterPro"/>
</dbReference>
<keyword evidence="7" id="KW-1000">Mitochondrion outer membrane</keyword>
<comment type="subcellular location">
    <subcellularLocation>
        <location evidence="3">Cytoplasm</location>
    </subcellularLocation>
    <subcellularLocation>
        <location evidence="2">Mitochondrion matrix</location>
    </subcellularLocation>
    <subcellularLocation>
        <location evidence="1">Mitochondrion outer membrane</location>
    </subcellularLocation>
</comment>
<gene>
    <name evidence="17" type="primary">LOC111127461</name>
</gene>
<evidence type="ECO:0000256" key="13">
    <source>
        <dbReference type="SAM" id="Coils"/>
    </source>
</evidence>
<keyword evidence="6" id="KW-0963">Cytoplasm</keyword>
<dbReference type="GO" id="GO:0008289">
    <property type="term" value="F:lipid binding"/>
    <property type="evidence" value="ECO:0007669"/>
    <property type="project" value="UniProtKB-KW"/>
</dbReference>
<evidence type="ECO:0000256" key="10">
    <source>
        <dbReference type="ARBA" id="ARBA00023128"/>
    </source>
</evidence>
<keyword evidence="16" id="KW-1185">Reference proteome</keyword>
<accession>A0A8B8DL79</accession>
<evidence type="ECO:0000259" key="15">
    <source>
        <dbReference type="Pfam" id="PF16026"/>
    </source>
</evidence>
<proteinExistence type="inferred from homology"/>
<dbReference type="GeneID" id="111127461"/>
<feature type="coiled-coil region" evidence="13">
    <location>
        <begin position="199"/>
        <end position="240"/>
    </location>
</feature>
<feature type="region of interest" description="Disordered" evidence="14">
    <location>
        <begin position="158"/>
        <end position="199"/>
    </location>
</feature>
<evidence type="ECO:0000256" key="8">
    <source>
        <dbReference type="ARBA" id="ARBA00023054"/>
    </source>
</evidence>
<feature type="domain" description="Mitochondria-eating protein C-terminal" evidence="15">
    <location>
        <begin position="374"/>
        <end position="576"/>
    </location>
</feature>
<name>A0A8B8DL79_CRAVI</name>
<dbReference type="GO" id="GO:0005741">
    <property type="term" value="C:mitochondrial outer membrane"/>
    <property type="evidence" value="ECO:0007669"/>
    <property type="project" value="UniProtKB-SubCell"/>
</dbReference>
<keyword evidence="9" id="KW-0446">Lipid-binding</keyword>
<evidence type="ECO:0000313" key="16">
    <source>
        <dbReference type="Proteomes" id="UP000694844"/>
    </source>
</evidence>
<dbReference type="PANTHER" id="PTHR21771">
    <property type="entry name" value="MITOCHONDRIA-EATING PROTEIN-RELATED"/>
    <property type="match status" value="1"/>
</dbReference>
<dbReference type="GO" id="GO:0035695">
    <property type="term" value="P:mitophagy by internal vacuole formation"/>
    <property type="evidence" value="ECO:0007669"/>
    <property type="project" value="TreeGrafter"/>
</dbReference>
<dbReference type="OrthoDB" id="6130212at2759"/>
<evidence type="ECO:0000256" key="14">
    <source>
        <dbReference type="SAM" id="MobiDB-lite"/>
    </source>
</evidence>
<evidence type="ECO:0000256" key="6">
    <source>
        <dbReference type="ARBA" id="ARBA00022490"/>
    </source>
</evidence>
<evidence type="ECO:0000256" key="1">
    <source>
        <dbReference type="ARBA" id="ARBA00004294"/>
    </source>
</evidence>
<evidence type="ECO:0000256" key="3">
    <source>
        <dbReference type="ARBA" id="ARBA00004496"/>
    </source>
</evidence>
<feature type="compositionally biased region" description="Polar residues" evidence="14">
    <location>
        <begin position="351"/>
        <end position="364"/>
    </location>
</feature>
<protein>
    <recommendedName>
        <fullName evidence="5">Mitochondria-eating protein</fullName>
    </recommendedName>
    <alternativeName>
        <fullName evidence="12">Spermatogenesis-associated protein 18</fullName>
    </alternativeName>
</protein>
<evidence type="ECO:0000256" key="11">
    <source>
        <dbReference type="ARBA" id="ARBA00023136"/>
    </source>
</evidence>
<dbReference type="PANTHER" id="PTHR21771:SF0">
    <property type="entry name" value="MITOCHONDRIA-EATING PROTEIN"/>
    <property type="match status" value="1"/>
</dbReference>
<dbReference type="InterPro" id="IPR031981">
    <property type="entry name" value="MIEAP_C"/>
</dbReference>
<dbReference type="GO" id="GO:0005759">
    <property type="term" value="C:mitochondrial matrix"/>
    <property type="evidence" value="ECO:0007669"/>
    <property type="project" value="UniProtKB-SubCell"/>
</dbReference>
<evidence type="ECO:0000256" key="5">
    <source>
        <dbReference type="ARBA" id="ARBA00019863"/>
    </source>
</evidence>
<dbReference type="KEGG" id="cvn:111127461"/>
<organism evidence="16 17">
    <name type="scientific">Crassostrea virginica</name>
    <name type="common">Eastern oyster</name>
    <dbReference type="NCBI Taxonomy" id="6565"/>
    <lineage>
        <taxon>Eukaryota</taxon>
        <taxon>Metazoa</taxon>
        <taxon>Spiralia</taxon>
        <taxon>Lophotrochozoa</taxon>
        <taxon>Mollusca</taxon>
        <taxon>Bivalvia</taxon>
        <taxon>Autobranchia</taxon>
        <taxon>Pteriomorphia</taxon>
        <taxon>Ostreida</taxon>
        <taxon>Ostreoidea</taxon>
        <taxon>Ostreidae</taxon>
        <taxon>Crassostrea</taxon>
    </lineage>
</organism>
<keyword evidence="11" id="KW-0472">Membrane</keyword>
<dbReference type="RefSeq" id="XP_022328349.1">
    <property type="nucleotide sequence ID" value="XM_022472641.1"/>
</dbReference>
<dbReference type="Proteomes" id="UP000694844">
    <property type="component" value="Chromosome 3"/>
</dbReference>
<keyword evidence="10" id="KW-0496">Mitochondrion</keyword>
<reference evidence="17" key="1">
    <citation type="submission" date="2025-08" db="UniProtKB">
        <authorList>
            <consortium name="RefSeq"/>
        </authorList>
    </citation>
    <scope>IDENTIFICATION</scope>
    <source>
        <tissue evidence="17">Whole sample</tissue>
    </source>
</reference>
<keyword evidence="8 13" id="KW-0175">Coiled coil</keyword>
<dbReference type="InterPro" id="IPR026169">
    <property type="entry name" value="MIEAP"/>
</dbReference>
<evidence type="ECO:0000256" key="12">
    <source>
        <dbReference type="ARBA" id="ARBA00032687"/>
    </source>
</evidence>
<evidence type="ECO:0000256" key="7">
    <source>
        <dbReference type="ARBA" id="ARBA00022787"/>
    </source>
</evidence>
<dbReference type="AlphaFoldDB" id="A0A8B8DL79"/>
<feature type="region of interest" description="Disordered" evidence="14">
    <location>
        <begin position="346"/>
        <end position="367"/>
    </location>
</feature>